<evidence type="ECO:0000259" key="1">
    <source>
        <dbReference type="PROSITE" id="PS50943"/>
    </source>
</evidence>
<proteinExistence type="predicted"/>
<dbReference type="SUPFAM" id="SSF47413">
    <property type="entry name" value="lambda repressor-like DNA-binding domains"/>
    <property type="match status" value="1"/>
</dbReference>
<dbReference type="CDD" id="cd00093">
    <property type="entry name" value="HTH_XRE"/>
    <property type="match status" value="1"/>
</dbReference>
<sequence length="293" mass="32509">MMVRAEAEIGLFLKAHRDALSPEDAGLPDGGSRRRVPGLRREEVARLAGVSVDYYTRIEQGRGGAVSAEVLDVLAGALQLSESERVYLRNVADRRARRPRGAPCSAQAGEEPEMPRQSVRREVRFLIDTMEAVPALVLGRGMDLLAWNRMAERLWPGIGAVPPEELNIARLVFLHPHEAGLHLDPEGMRHDVAAKLRSDSGRCPQDLRLCRVIADLRRDSPRFRELWEAREVREHLHGSHRLGHPAAGELELYFEKMPLPDARDQILLTYTAAPGSVSDERLRLLASAGAAVG</sequence>
<dbReference type="Pfam" id="PF13560">
    <property type="entry name" value="HTH_31"/>
    <property type="match status" value="1"/>
</dbReference>
<dbReference type="Proteomes" id="UP000578077">
    <property type="component" value="Unassembled WGS sequence"/>
</dbReference>
<dbReference type="SMART" id="SM00530">
    <property type="entry name" value="HTH_XRE"/>
    <property type="match status" value="1"/>
</dbReference>
<dbReference type="RefSeq" id="WP_246463726.1">
    <property type="nucleotide sequence ID" value="NZ_JACHLY010000001.1"/>
</dbReference>
<dbReference type="EMBL" id="JACHLY010000001">
    <property type="protein sequence ID" value="MBB5999875.1"/>
    <property type="molecule type" value="Genomic_DNA"/>
</dbReference>
<dbReference type="AlphaFoldDB" id="A0A841E9S6"/>
<organism evidence="2 3">
    <name type="scientific">Streptomonospora salina</name>
    <dbReference type="NCBI Taxonomy" id="104205"/>
    <lineage>
        <taxon>Bacteria</taxon>
        <taxon>Bacillati</taxon>
        <taxon>Actinomycetota</taxon>
        <taxon>Actinomycetes</taxon>
        <taxon>Streptosporangiales</taxon>
        <taxon>Nocardiopsidaceae</taxon>
        <taxon>Streptomonospora</taxon>
    </lineage>
</organism>
<dbReference type="GO" id="GO:0003677">
    <property type="term" value="F:DNA binding"/>
    <property type="evidence" value="ECO:0007669"/>
    <property type="project" value="InterPro"/>
</dbReference>
<evidence type="ECO:0000313" key="3">
    <source>
        <dbReference type="Proteomes" id="UP000578077"/>
    </source>
</evidence>
<keyword evidence="3" id="KW-1185">Reference proteome</keyword>
<reference evidence="2 3" key="1">
    <citation type="submission" date="2020-08" db="EMBL/GenBank/DDBJ databases">
        <title>Sequencing the genomes of 1000 actinobacteria strains.</title>
        <authorList>
            <person name="Klenk H.-P."/>
        </authorList>
    </citation>
    <scope>NUCLEOTIDE SEQUENCE [LARGE SCALE GENOMIC DNA]</scope>
    <source>
        <strain evidence="2 3">DSM 44593</strain>
    </source>
</reference>
<dbReference type="PANTHER" id="PTHR35010:SF2">
    <property type="entry name" value="BLL4672 PROTEIN"/>
    <property type="match status" value="1"/>
</dbReference>
<evidence type="ECO:0000313" key="2">
    <source>
        <dbReference type="EMBL" id="MBB5999875.1"/>
    </source>
</evidence>
<comment type="caution">
    <text evidence="2">The sequence shown here is derived from an EMBL/GenBank/DDBJ whole genome shotgun (WGS) entry which is preliminary data.</text>
</comment>
<dbReference type="Gene3D" id="3.30.450.180">
    <property type="match status" value="1"/>
</dbReference>
<accession>A0A841E9S6</accession>
<dbReference type="PROSITE" id="PS50943">
    <property type="entry name" value="HTH_CROC1"/>
    <property type="match status" value="1"/>
</dbReference>
<name>A0A841E9S6_9ACTN</name>
<gene>
    <name evidence="2" type="ORF">HNR25_003626</name>
</gene>
<protein>
    <submittedName>
        <fullName evidence="2">Transcriptional regulator with XRE-family HTH domain</fullName>
    </submittedName>
</protein>
<dbReference type="InterPro" id="IPR041413">
    <property type="entry name" value="MLTR_LBD"/>
</dbReference>
<dbReference type="Gene3D" id="1.10.260.40">
    <property type="entry name" value="lambda repressor-like DNA-binding domains"/>
    <property type="match status" value="1"/>
</dbReference>
<dbReference type="InterPro" id="IPR001387">
    <property type="entry name" value="Cro/C1-type_HTH"/>
</dbReference>
<dbReference type="InterPro" id="IPR010982">
    <property type="entry name" value="Lambda_DNA-bd_dom_sf"/>
</dbReference>
<feature type="domain" description="HTH cro/C1-type" evidence="1">
    <location>
        <begin position="38"/>
        <end position="85"/>
    </location>
</feature>
<dbReference type="Pfam" id="PF17765">
    <property type="entry name" value="MLTR_LBD"/>
    <property type="match status" value="1"/>
</dbReference>
<dbReference type="PANTHER" id="PTHR35010">
    <property type="entry name" value="BLL4672 PROTEIN-RELATED"/>
    <property type="match status" value="1"/>
</dbReference>